<evidence type="ECO:0000313" key="2">
    <source>
        <dbReference type="EMBL" id="MBR7620957.1"/>
    </source>
</evidence>
<accession>A0A941HY35</accession>
<dbReference type="PANTHER" id="PTHR45036:SF1">
    <property type="entry name" value="METHYLTRANSFERASE LIKE 7A"/>
    <property type="match status" value="1"/>
</dbReference>
<dbReference type="EMBL" id="JAGSGD010000001">
    <property type="protein sequence ID" value="MBR7620957.1"/>
    <property type="molecule type" value="Genomic_DNA"/>
</dbReference>
<dbReference type="AlphaFoldDB" id="A0A941HY35"/>
<dbReference type="PANTHER" id="PTHR45036">
    <property type="entry name" value="METHYLTRANSFERASE LIKE 7B"/>
    <property type="match status" value="1"/>
</dbReference>
<dbReference type="RefSeq" id="WP_215341712.1">
    <property type="nucleotide sequence ID" value="NZ_JAGSGD010000001.1"/>
</dbReference>
<protein>
    <submittedName>
        <fullName evidence="2">Class I SAM-dependent methyltransferase</fullName>
    </submittedName>
</protein>
<dbReference type="InterPro" id="IPR052356">
    <property type="entry name" value="Thiol_S-MT"/>
</dbReference>
<dbReference type="GO" id="GO:0008757">
    <property type="term" value="F:S-adenosylmethionine-dependent methyltransferase activity"/>
    <property type="evidence" value="ECO:0007669"/>
    <property type="project" value="InterPro"/>
</dbReference>
<dbReference type="InterPro" id="IPR029063">
    <property type="entry name" value="SAM-dependent_MTases_sf"/>
</dbReference>
<proteinExistence type="predicted"/>
<dbReference type="GO" id="GO:0032259">
    <property type="term" value="P:methylation"/>
    <property type="evidence" value="ECO:0007669"/>
    <property type="project" value="UniProtKB-KW"/>
</dbReference>
<dbReference type="InterPro" id="IPR013216">
    <property type="entry name" value="Methyltransf_11"/>
</dbReference>
<evidence type="ECO:0000259" key="1">
    <source>
        <dbReference type="Pfam" id="PF08241"/>
    </source>
</evidence>
<dbReference type="CDD" id="cd02440">
    <property type="entry name" value="AdoMet_MTases"/>
    <property type="match status" value="1"/>
</dbReference>
<dbReference type="Proteomes" id="UP000622580">
    <property type="component" value="Unassembled WGS sequence"/>
</dbReference>
<dbReference type="Pfam" id="PF08241">
    <property type="entry name" value="Methyltransf_11"/>
    <property type="match status" value="1"/>
</dbReference>
<sequence>MSSFYDRNILPRLLTCACSSPPMMKQRTKVVPRATGRVLELGIGMGLNLASYNPAAVKVVVGVDPSPELRAMAQAAPKPPGLTVEVVDGTAEALPFESGSFDTVVCTFTLCSVHTPAAALAEARRVLKPGGSFLFCEHGLAPDPDVARWQRFWDPLWSAMAGGCHIIRPVASTLPAAGLKIDWLETMYLPGTPRIAGWNEWGCALAA</sequence>
<name>A0A941HY35_9CAUL</name>
<dbReference type="SUPFAM" id="SSF53335">
    <property type="entry name" value="S-adenosyl-L-methionine-dependent methyltransferases"/>
    <property type="match status" value="1"/>
</dbReference>
<keyword evidence="2" id="KW-0489">Methyltransferase</keyword>
<reference evidence="3" key="1">
    <citation type="submission" date="2021-01" db="EMBL/GenBank/DDBJ databases">
        <title>Genome sequence of Phenylobacterium sp. 20VBR1 isolated from a valley glaceir, Ny-Alesund, Svalbard.</title>
        <authorList>
            <person name="Thomas F.A."/>
            <person name="Krishnan K.P."/>
            <person name="Sinha R.K."/>
        </authorList>
    </citation>
    <scope>NUCLEOTIDE SEQUENCE</scope>
    <source>
        <strain evidence="3">20VBR1</strain>
    </source>
</reference>
<evidence type="ECO:0000313" key="4">
    <source>
        <dbReference type="Proteomes" id="UP000622580"/>
    </source>
</evidence>
<keyword evidence="4" id="KW-1185">Reference proteome</keyword>
<reference evidence="2" key="2">
    <citation type="submission" date="2021-04" db="EMBL/GenBank/DDBJ databases">
        <title>Draft genome assembly of strain Phenylobacterium sp. 20VBR1 using MiniION and Illumina platforms.</title>
        <authorList>
            <person name="Thomas F.A."/>
            <person name="Krishnan K.P."/>
            <person name="Sinha R.K."/>
        </authorList>
    </citation>
    <scope>NUCLEOTIDE SEQUENCE</scope>
    <source>
        <strain evidence="2">20VBR1</strain>
    </source>
</reference>
<feature type="domain" description="Methyltransferase type 11" evidence="1">
    <location>
        <begin position="39"/>
        <end position="135"/>
    </location>
</feature>
<dbReference type="EMBL" id="CP068570">
    <property type="protein sequence ID" value="QQZ49693.1"/>
    <property type="molecule type" value="Genomic_DNA"/>
</dbReference>
<dbReference type="Gene3D" id="3.40.50.150">
    <property type="entry name" value="Vaccinia Virus protein VP39"/>
    <property type="match status" value="1"/>
</dbReference>
<gene>
    <name evidence="2" type="ORF">JKL49_16300</name>
    <name evidence="3" type="ORF">JKL49_22985</name>
</gene>
<evidence type="ECO:0000313" key="3">
    <source>
        <dbReference type="EMBL" id="QQZ49693.1"/>
    </source>
</evidence>
<keyword evidence="2" id="KW-0808">Transferase</keyword>
<organism evidence="2 4">
    <name type="scientific">Phenylobacterium glaciei</name>
    <dbReference type="NCBI Taxonomy" id="2803784"/>
    <lineage>
        <taxon>Bacteria</taxon>
        <taxon>Pseudomonadati</taxon>
        <taxon>Pseudomonadota</taxon>
        <taxon>Alphaproteobacteria</taxon>
        <taxon>Caulobacterales</taxon>
        <taxon>Caulobacteraceae</taxon>
        <taxon>Phenylobacterium</taxon>
    </lineage>
</organism>